<dbReference type="OrthoDB" id="9796740at2"/>
<dbReference type="PANTHER" id="PTHR21666">
    <property type="entry name" value="PEPTIDASE-RELATED"/>
    <property type="match status" value="1"/>
</dbReference>
<organism evidence="3 4">
    <name type="scientific">Desulfomonile tiedjei (strain ATCC 49306 / DSM 6799 / DCB-1)</name>
    <dbReference type="NCBI Taxonomy" id="706587"/>
    <lineage>
        <taxon>Bacteria</taxon>
        <taxon>Pseudomonadati</taxon>
        <taxon>Thermodesulfobacteriota</taxon>
        <taxon>Desulfomonilia</taxon>
        <taxon>Desulfomonilales</taxon>
        <taxon>Desulfomonilaceae</taxon>
        <taxon>Desulfomonile</taxon>
    </lineage>
</organism>
<gene>
    <name evidence="3" type="ordered locus">Desti_4799</name>
</gene>
<keyword evidence="4" id="KW-1185">Reference proteome</keyword>
<dbReference type="EMBL" id="CP003360">
    <property type="protein sequence ID" value="AFM27416.1"/>
    <property type="molecule type" value="Genomic_DNA"/>
</dbReference>
<reference evidence="4" key="1">
    <citation type="submission" date="2012-06" db="EMBL/GenBank/DDBJ databases">
        <title>Complete sequence of chromosome of Desulfomonile tiedjei DSM 6799.</title>
        <authorList>
            <person name="Lucas S."/>
            <person name="Copeland A."/>
            <person name="Lapidus A."/>
            <person name="Glavina del Rio T."/>
            <person name="Dalin E."/>
            <person name="Tice H."/>
            <person name="Bruce D."/>
            <person name="Goodwin L."/>
            <person name="Pitluck S."/>
            <person name="Peters L."/>
            <person name="Ovchinnikova G."/>
            <person name="Zeytun A."/>
            <person name="Lu M."/>
            <person name="Kyrpides N."/>
            <person name="Mavromatis K."/>
            <person name="Ivanova N."/>
            <person name="Brettin T."/>
            <person name="Detter J.C."/>
            <person name="Han C."/>
            <person name="Larimer F."/>
            <person name="Land M."/>
            <person name="Hauser L."/>
            <person name="Markowitz V."/>
            <person name="Cheng J.-F."/>
            <person name="Hugenholtz P."/>
            <person name="Woyke T."/>
            <person name="Wu D."/>
            <person name="Spring S."/>
            <person name="Schroeder M."/>
            <person name="Brambilla E."/>
            <person name="Klenk H.-P."/>
            <person name="Eisen J.A."/>
        </authorList>
    </citation>
    <scope>NUCLEOTIDE SEQUENCE [LARGE SCALE GENOMIC DNA]</scope>
    <source>
        <strain evidence="4">ATCC 49306 / DSM 6799 / DCB-1</strain>
    </source>
</reference>
<dbReference type="GO" id="GO:0004222">
    <property type="term" value="F:metalloendopeptidase activity"/>
    <property type="evidence" value="ECO:0007669"/>
    <property type="project" value="TreeGrafter"/>
</dbReference>
<dbReference type="RefSeq" id="WP_014812523.1">
    <property type="nucleotide sequence ID" value="NC_018025.1"/>
</dbReference>
<dbReference type="CDD" id="cd12797">
    <property type="entry name" value="M23_peptidase"/>
    <property type="match status" value="1"/>
</dbReference>
<dbReference type="Pfam" id="PF01551">
    <property type="entry name" value="Peptidase_M23"/>
    <property type="match status" value="1"/>
</dbReference>
<dbReference type="PANTHER" id="PTHR21666:SF270">
    <property type="entry name" value="MUREIN HYDROLASE ACTIVATOR ENVC"/>
    <property type="match status" value="1"/>
</dbReference>
<dbReference type="MEROPS" id="M23.009"/>
<dbReference type="SUPFAM" id="SSF51261">
    <property type="entry name" value="Duplicated hybrid motif"/>
    <property type="match status" value="1"/>
</dbReference>
<dbReference type="AlphaFoldDB" id="I4CCX5"/>
<evidence type="ECO:0000259" key="2">
    <source>
        <dbReference type="Pfam" id="PF01551"/>
    </source>
</evidence>
<dbReference type="eggNOG" id="COG0739">
    <property type="taxonomic scope" value="Bacteria"/>
</dbReference>
<dbReference type="InterPro" id="IPR011055">
    <property type="entry name" value="Dup_hybrid_motif"/>
</dbReference>
<sequence length="249" mass="26914">MDKGLQIVVVLCALFTISCSGTSGLVKKDSCLDGKNLKAQAVESRCVALGALPPEAELCTGTPVRKDRNLTSRLKDLGSDLANLLNGKKHPRIPELQFPIESGVLSSPFGYRRGIFHSGVDICAKKGEPIHACADGTVTFCGTRKGYRSYGQTVLLDHGKDVFTHYAHMSAIHVRKGQSVKAGQVIGLVGSTGRSTSPHLHLEVKVANQLYNPMAHFAKSELRNVEVAKSFSDTPMGPVPSRRRLHSRD</sequence>
<dbReference type="HOGENOM" id="CLU_1114418_0_0_7"/>
<dbReference type="KEGG" id="dti:Desti_4799"/>
<dbReference type="PROSITE" id="PS51257">
    <property type="entry name" value="PROKAR_LIPOPROTEIN"/>
    <property type="match status" value="1"/>
</dbReference>
<evidence type="ECO:0000256" key="1">
    <source>
        <dbReference type="SAM" id="MobiDB-lite"/>
    </source>
</evidence>
<evidence type="ECO:0000313" key="3">
    <source>
        <dbReference type="EMBL" id="AFM27416.1"/>
    </source>
</evidence>
<dbReference type="STRING" id="706587.Desti_4799"/>
<feature type="region of interest" description="Disordered" evidence="1">
    <location>
        <begin position="229"/>
        <end position="249"/>
    </location>
</feature>
<dbReference type="Gene3D" id="2.70.70.10">
    <property type="entry name" value="Glucose Permease (Domain IIA)"/>
    <property type="match status" value="1"/>
</dbReference>
<protein>
    <submittedName>
        <fullName evidence="3">Metalloendopeptidase-like membrane protein</fullName>
    </submittedName>
</protein>
<dbReference type="Proteomes" id="UP000006055">
    <property type="component" value="Chromosome"/>
</dbReference>
<name>I4CCX5_DESTA</name>
<evidence type="ECO:0000313" key="4">
    <source>
        <dbReference type="Proteomes" id="UP000006055"/>
    </source>
</evidence>
<feature type="domain" description="M23ase beta-sheet core" evidence="2">
    <location>
        <begin position="116"/>
        <end position="213"/>
    </location>
</feature>
<dbReference type="InterPro" id="IPR050570">
    <property type="entry name" value="Cell_wall_metabolism_enzyme"/>
</dbReference>
<proteinExistence type="predicted"/>
<dbReference type="InterPro" id="IPR016047">
    <property type="entry name" value="M23ase_b-sheet_dom"/>
</dbReference>
<accession>I4CCX5</accession>